<protein>
    <recommendedName>
        <fullName evidence="4">AB hydrolase-1 domain-containing protein</fullName>
    </recommendedName>
</protein>
<dbReference type="GO" id="GO:0005739">
    <property type="term" value="C:mitochondrion"/>
    <property type="evidence" value="ECO:0007669"/>
    <property type="project" value="TreeGrafter"/>
</dbReference>
<dbReference type="InterPro" id="IPR029058">
    <property type="entry name" value="AB_hydrolase_fold"/>
</dbReference>
<dbReference type="GO" id="GO:0016740">
    <property type="term" value="F:transferase activity"/>
    <property type="evidence" value="ECO:0007669"/>
    <property type="project" value="UniProtKB-KW"/>
</dbReference>
<accession>A0A0H5BYA8</accession>
<dbReference type="PANTHER" id="PTHR46118:SF4">
    <property type="entry name" value="PROTEIN ABHD11"/>
    <property type="match status" value="1"/>
</dbReference>
<dbReference type="Pfam" id="PF00561">
    <property type="entry name" value="Abhydrolase_1"/>
    <property type="match status" value="1"/>
</dbReference>
<evidence type="ECO:0000256" key="1">
    <source>
        <dbReference type="ARBA" id="ARBA00008645"/>
    </source>
</evidence>
<dbReference type="InterPro" id="IPR000073">
    <property type="entry name" value="AB_hydrolase_1"/>
</dbReference>
<dbReference type="PANTHER" id="PTHR46118">
    <property type="entry name" value="PROTEIN ABHD11"/>
    <property type="match status" value="1"/>
</dbReference>
<keyword evidence="3" id="KW-0378">Hydrolase</keyword>
<feature type="domain" description="AB hydrolase-1" evidence="4">
    <location>
        <begin position="55"/>
        <end position="292"/>
    </location>
</feature>
<name>A0A0H5BYA8_CYBJN</name>
<gene>
    <name evidence="5" type="ORF">BN1211_0163</name>
</gene>
<dbReference type="AlphaFoldDB" id="A0A0H5BYA8"/>
<evidence type="ECO:0000256" key="3">
    <source>
        <dbReference type="ARBA" id="ARBA00022801"/>
    </source>
</evidence>
<reference evidence="6" key="1">
    <citation type="journal article" date="2015" name="J. Biotechnol.">
        <title>The structure of the Cyberlindnera jadinii genome and its relation to Candida utilis analyzed by the occurrence of single nucleotide polymorphisms.</title>
        <authorList>
            <person name="Rupp O."/>
            <person name="Brinkrolf K."/>
            <person name="Buerth C."/>
            <person name="Kunigo M."/>
            <person name="Schneider J."/>
            <person name="Jaenicke S."/>
            <person name="Goesmann A."/>
            <person name="Puehler A."/>
            <person name="Jaeger K.-E."/>
            <person name="Ernst J.F."/>
        </authorList>
    </citation>
    <scope>NUCLEOTIDE SEQUENCE [LARGE SCALE GENOMIC DNA]</scope>
    <source>
        <strain evidence="6">ATCC 18201 / CBS 1600 / BCRC 20928 / JCM 3617 / NBRC 0987 / NRRL Y-1542</strain>
    </source>
</reference>
<evidence type="ECO:0000256" key="2">
    <source>
        <dbReference type="ARBA" id="ARBA00022679"/>
    </source>
</evidence>
<dbReference type="Gene3D" id="3.40.50.1820">
    <property type="entry name" value="alpha/beta hydrolase"/>
    <property type="match status" value="1"/>
</dbReference>
<organism evidence="5 6">
    <name type="scientific">Cyberlindnera jadinii (strain ATCC 18201 / CBS 1600 / BCRC 20928 / JCM 3617 / NBRC 0987 / NRRL Y-1542)</name>
    <name type="common">Torula yeast</name>
    <name type="synonym">Candida utilis</name>
    <dbReference type="NCBI Taxonomy" id="983966"/>
    <lineage>
        <taxon>Eukaryota</taxon>
        <taxon>Fungi</taxon>
        <taxon>Dikarya</taxon>
        <taxon>Ascomycota</taxon>
        <taxon>Saccharomycotina</taxon>
        <taxon>Saccharomycetes</taxon>
        <taxon>Phaffomycetales</taxon>
        <taxon>Phaffomycetaceae</taxon>
        <taxon>Cyberlindnera</taxon>
    </lineage>
</organism>
<dbReference type="FunFam" id="3.40.50.1820:FF:000039">
    <property type="entry name" value="Esterase ybfF"/>
    <property type="match status" value="1"/>
</dbReference>
<dbReference type="SUPFAM" id="SSF53474">
    <property type="entry name" value="alpha/beta-Hydrolases"/>
    <property type="match status" value="1"/>
</dbReference>
<evidence type="ECO:0000259" key="4">
    <source>
        <dbReference type="Pfam" id="PF00561"/>
    </source>
</evidence>
<sequence length="309" mass="35066">MIRFHRSLLSAVTKRSYYASSNQALTEQLMSKDIPTVALSYDLINEQSSTIPRSPVLILHGLFGSKSNNRSIARELNSRLERDIYCLDLRNHGDSPHDSRHDYPALAADVERFIKDHQLGQSILLGHSMGAKAAMAVALRSKSLVEILISVDNAPVNLQPSSKFIEYVKILQQLENNPEITTAKEANNEFKKYEENDSVRQFLLQNLRKDKETGMMTSRVPLDIMKKALIKGNVASWEFDPNYASWSGPALFIRGAKSTYVPDEYLPDIGRFFPNFEVREIDAGHWVMAEKPKESVDAIVEFIQRHDDI</sequence>
<dbReference type="EMBL" id="CDQK01000001">
    <property type="protein sequence ID" value="CEP20331.1"/>
    <property type="molecule type" value="Genomic_DNA"/>
</dbReference>
<dbReference type="Proteomes" id="UP000038830">
    <property type="component" value="Unassembled WGS sequence"/>
</dbReference>
<evidence type="ECO:0000313" key="6">
    <source>
        <dbReference type="Proteomes" id="UP000038830"/>
    </source>
</evidence>
<dbReference type="GO" id="GO:0052689">
    <property type="term" value="F:carboxylic ester hydrolase activity"/>
    <property type="evidence" value="ECO:0007669"/>
    <property type="project" value="TreeGrafter"/>
</dbReference>
<comment type="similarity">
    <text evidence="1">Belongs to the AB hydrolase superfamily.</text>
</comment>
<keyword evidence="2" id="KW-0808">Transferase</keyword>
<evidence type="ECO:0000313" key="5">
    <source>
        <dbReference type="EMBL" id="CEP20331.1"/>
    </source>
</evidence>
<proteinExistence type="inferred from homology"/>